<comment type="cofactor">
    <cofactor evidence="14">
        <name>[4Fe-4S] cluster</name>
        <dbReference type="ChEBI" id="CHEBI:49883"/>
    </cofactor>
    <text evidence="14">Binds 1 [4Fe-4S] cluster per subunit.</text>
</comment>
<dbReference type="Pfam" id="PF01507">
    <property type="entry name" value="PAPS_reduct"/>
    <property type="match status" value="1"/>
</dbReference>
<dbReference type="GO" id="GO:0043866">
    <property type="term" value="F:adenylyl-sulfate reductase (thioredoxin) activity"/>
    <property type="evidence" value="ECO:0007669"/>
    <property type="project" value="UniProtKB-EC"/>
</dbReference>
<dbReference type="GO" id="GO:0051539">
    <property type="term" value="F:4 iron, 4 sulfur cluster binding"/>
    <property type="evidence" value="ECO:0007669"/>
    <property type="project" value="UniProtKB-UniRule"/>
</dbReference>
<comment type="catalytic activity">
    <reaction evidence="13 14">
        <text>[thioredoxin]-disulfide + sulfite + AMP + 2 H(+) = adenosine 5'-phosphosulfate + [thioredoxin]-dithiol</text>
        <dbReference type="Rhea" id="RHEA:21976"/>
        <dbReference type="Rhea" id="RHEA-COMP:10698"/>
        <dbReference type="Rhea" id="RHEA-COMP:10700"/>
        <dbReference type="ChEBI" id="CHEBI:15378"/>
        <dbReference type="ChEBI" id="CHEBI:17359"/>
        <dbReference type="ChEBI" id="CHEBI:29950"/>
        <dbReference type="ChEBI" id="CHEBI:50058"/>
        <dbReference type="ChEBI" id="CHEBI:58243"/>
        <dbReference type="ChEBI" id="CHEBI:456215"/>
        <dbReference type="EC" id="1.8.4.10"/>
    </reaction>
</comment>
<dbReference type="NCBIfam" id="TIGR02055">
    <property type="entry name" value="APS_reductase"/>
    <property type="match status" value="1"/>
</dbReference>
<evidence type="ECO:0000256" key="5">
    <source>
        <dbReference type="ARBA" id="ARBA00023004"/>
    </source>
</evidence>
<dbReference type="PANTHER" id="PTHR46482">
    <property type="entry name" value="5'-ADENYLYLSULFATE REDUCTASE 3, CHLOROPLASTIC"/>
    <property type="match status" value="1"/>
</dbReference>
<dbReference type="NCBIfam" id="TIGR00434">
    <property type="entry name" value="cysH"/>
    <property type="match status" value="1"/>
</dbReference>
<sequence length="227" mass="25489">MKQTTPIQGALDILAAGLDRAGGKVALACSFSVEDVAAIDLLQQVATETPVFAIDTGRLDEETYEVAEAVRKRYGLNIAWYFPERSAVEQLERDKGLFSFRDSLENRRECCGIRKVEPLRRALAGLSGWITGLRREQSVTRDALQAIEVDPVNGGLLKINPLLDWSEAQLWDYAKTRRLPVNRLHQQGYSSIGCAPCTRAVQPGEGTRAGRWWWENPEHKECGLHRR</sequence>
<dbReference type="PANTHER" id="PTHR46482:SF9">
    <property type="entry name" value="5'-ADENYLYLSULFATE REDUCTASE 1, CHLOROPLASTIC"/>
    <property type="match status" value="1"/>
</dbReference>
<dbReference type="InterPro" id="IPR004511">
    <property type="entry name" value="PAPS/APS_Rdtase"/>
</dbReference>
<evidence type="ECO:0000259" key="15">
    <source>
        <dbReference type="Pfam" id="PF01507"/>
    </source>
</evidence>
<dbReference type="AlphaFoldDB" id="A0A550JJ61"/>
<dbReference type="CDD" id="cd23945">
    <property type="entry name" value="PAPS_reductase"/>
    <property type="match status" value="1"/>
</dbReference>
<proteinExistence type="inferred from homology"/>
<keyword evidence="17" id="KW-1185">Reference proteome</keyword>
<evidence type="ECO:0000256" key="6">
    <source>
        <dbReference type="ARBA" id="ARBA00023014"/>
    </source>
</evidence>
<comment type="subcellular location">
    <subcellularLocation>
        <location evidence="14">Cytoplasm</location>
    </subcellularLocation>
</comment>
<feature type="domain" description="Phosphoadenosine phosphosulphate reductase" evidence="15">
    <location>
        <begin position="25"/>
        <end position="200"/>
    </location>
</feature>
<organism evidence="16 17">
    <name type="scientific">Trichloromonas acetexigens</name>
    <dbReference type="NCBI Taxonomy" id="38815"/>
    <lineage>
        <taxon>Bacteria</taxon>
        <taxon>Pseudomonadati</taxon>
        <taxon>Thermodesulfobacteriota</taxon>
        <taxon>Desulfuromonadia</taxon>
        <taxon>Desulfuromonadales</taxon>
        <taxon>Trichloromonadaceae</taxon>
        <taxon>Trichloromonas</taxon>
    </lineage>
</organism>
<dbReference type="GO" id="GO:0004604">
    <property type="term" value="F:phosphoadenylyl-sulfate reductase (thioredoxin) activity"/>
    <property type="evidence" value="ECO:0007669"/>
    <property type="project" value="UniProtKB-UniRule"/>
</dbReference>
<evidence type="ECO:0000256" key="1">
    <source>
        <dbReference type="ARBA" id="ARBA00009732"/>
    </source>
</evidence>
<comment type="similarity">
    <text evidence="1 14">Belongs to the PAPS reductase family. CysH subfamily.</text>
</comment>
<dbReference type="PIRSF" id="PIRSF000857">
    <property type="entry name" value="PAPS_reductase"/>
    <property type="match status" value="1"/>
</dbReference>
<evidence type="ECO:0000256" key="2">
    <source>
        <dbReference type="ARBA" id="ARBA00022490"/>
    </source>
</evidence>
<keyword evidence="6 14" id="KW-0411">Iron-sulfur</keyword>
<dbReference type="Proteomes" id="UP000317155">
    <property type="component" value="Unassembled WGS sequence"/>
</dbReference>
<gene>
    <name evidence="14" type="primary">cysH</name>
    <name evidence="16" type="ORF">FL622_03905</name>
</gene>
<dbReference type="RefSeq" id="WP_092055944.1">
    <property type="nucleotide sequence ID" value="NZ_FOJJ01000012.1"/>
</dbReference>
<feature type="binding site" evidence="14">
    <location>
        <position position="111"/>
    </location>
    <ligand>
        <name>[4Fe-4S] cluster</name>
        <dbReference type="ChEBI" id="CHEBI:49883"/>
    </ligand>
</feature>
<dbReference type="EMBL" id="VJVV01000002">
    <property type="protein sequence ID" value="TRO83234.1"/>
    <property type="molecule type" value="Genomic_DNA"/>
</dbReference>
<evidence type="ECO:0000256" key="12">
    <source>
        <dbReference type="ARBA" id="ARBA00032041"/>
    </source>
</evidence>
<feature type="binding site" evidence="14">
    <location>
        <position position="110"/>
    </location>
    <ligand>
        <name>[4Fe-4S] cluster</name>
        <dbReference type="ChEBI" id="CHEBI:49883"/>
    </ligand>
</feature>
<comment type="pathway">
    <text evidence="8 14">Sulfur metabolism; hydrogen sulfide biosynthesis; sulfite from sulfate.</text>
</comment>
<dbReference type="InterPro" id="IPR002500">
    <property type="entry name" value="PAPS_reduct_dom"/>
</dbReference>
<evidence type="ECO:0000256" key="11">
    <source>
        <dbReference type="ARBA" id="ARBA00030894"/>
    </source>
</evidence>
<evidence type="ECO:0000256" key="13">
    <source>
        <dbReference type="ARBA" id="ARBA00048441"/>
    </source>
</evidence>
<feature type="binding site" evidence="14">
    <location>
        <position position="197"/>
    </location>
    <ligand>
        <name>[4Fe-4S] cluster</name>
        <dbReference type="ChEBI" id="CHEBI:49883"/>
    </ligand>
</feature>
<dbReference type="NCBIfam" id="NF002537">
    <property type="entry name" value="PRK02090.1"/>
    <property type="match status" value="1"/>
</dbReference>
<evidence type="ECO:0000313" key="17">
    <source>
        <dbReference type="Proteomes" id="UP000317155"/>
    </source>
</evidence>
<dbReference type="EC" id="1.8.4.10" evidence="9 14"/>
<evidence type="ECO:0000256" key="4">
    <source>
        <dbReference type="ARBA" id="ARBA00023002"/>
    </source>
</evidence>
<evidence type="ECO:0000256" key="3">
    <source>
        <dbReference type="ARBA" id="ARBA00022723"/>
    </source>
</evidence>
<evidence type="ECO:0000256" key="8">
    <source>
        <dbReference type="ARBA" id="ARBA00024327"/>
    </source>
</evidence>
<dbReference type="GO" id="GO:0019344">
    <property type="term" value="P:cysteine biosynthetic process"/>
    <property type="evidence" value="ECO:0007669"/>
    <property type="project" value="InterPro"/>
</dbReference>
<dbReference type="GO" id="GO:0019379">
    <property type="term" value="P:sulfate assimilation, phosphoadenylyl sulfate reduction by phosphoadenylyl-sulfate reductase (thioredoxin)"/>
    <property type="evidence" value="ECO:0007669"/>
    <property type="project" value="UniProtKB-UniRule"/>
</dbReference>
<feature type="binding site" evidence="14">
    <location>
        <position position="194"/>
    </location>
    <ligand>
        <name>[4Fe-4S] cluster</name>
        <dbReference type="ChEBI" id="CHEBI:49883"/>
    </ligand>
</feature>
<keyword evidence="3 14" id="KW-0479">Metal-binding</keyword>
<evidence type="ECO:0000313" key="16">
    <source>
        <dbReference type="EMBL" id="TRO83234.1"/>
    </source>
</evidence>
<dbReference type="SUPFAM" id="SSF52402">
    <property type="entry name" value="Adenine nucleotide alpha hydrolases-like"/>
    <property type="match status" value="1"/>
</dbReference>
<dbReference type="GO" id="GO:0005737">
    <property type="term" value="C:cytoplasm"/>
    <property type="evidence" value="ECO:0007669"/>
    <property type="project" value="UniProtKB-SubCell"/>
</dbReference>
<dbReference type="OrthoDB" id="9794018at2"/>
<keyword evidence="4 14" id="KW-0560">Oxidoreductase</keyword>
<dbReference type="InterPro" id="IPR014729">
    <property type="entry name" value="Rossmann-like_a/b/a_fold"/>
</dbReference>
<evidence type="ECO:0000256" key="10">
    <source>
        <dbReference type="ARBA" id="ARBA00029514"/>
    </source>
</evidence>
<evidence type="ECO:0000256" key="9">
    <source>
        <dbReference type="ARBA" id="ARBA00024386"/>
    </source>
</evidence>
<reference evidence="16 17" key="1">
    <citation type="submission" date="2019-07" db="EMBL/GenBank/DDBJ databases">
        <title>Insights of Desulfuromonas acetexigens electromicrobiology.</title>
        <authorList>
            <person name="Katuri K."/>
            <person name="Sapireddy V."/>
            <person name="Shaw D.R."/>
            <person name="Saikaly P."/>
        </authorList>
    </citation>
    <scope>NUCLEOTIDE SEQUENCE [LARGE SCALE GENOMIC DNA]</scope>
    <source>
        <strain evidence="16 17">2873</strain>
    </source>
</reference>
<keyword evidence="5 14" id="KW-0408">Iron</keyword>
<dbReference type="InterPro" id="IPR011798">
    <property type="entry name" value="APS_reductase"/>
</dbReference>
<comment type="caution">
    <text evidence="16">The sequence shown here is derived from an EMBL/GenBank/DDBJ whole genome shotgun (WGS) entry which is preliminary data.</text>
</comment>
<evidence type="ECO:0000256" key="7">
    <source>
        <dbReference type="ARBA" id="ARBA00024298"/>
    </source>
</evidence>
<dbReference type="GO" id="GO:0046872">
    <property type="term" value="F:metal ion binding"/>
    <property type="evidence" value="ECO:0007669"/>
    <property type="project" value="UniProtKB-KW"/>
</dbReference>
<evidence type="ECO:0000256" key="14">
    <source>
        <dbReference type="HAMAP-Rule" id="MF_00063"/>
    </source>
</evidence>
<keyword evidence="2 14" id="KW-0963">Cytoplasm</keyword>
<dbReference type="Gene3D" id="3.40.50.620">
    <property type="entry name" value="HUPs"/>
    <property type="match status" value="1"/>
</dbReference>
<dbReference type="GO" id="GO:0070814">
    <property type="term" value="P:hydrogen sulfide biosynthetic process"/>
    <property type="evidence" value="ECO:0007669"/>
    <property type="project" value="UniProtKB-UniRule"/>
</dbReference>
<accession>A0A550JJ61</accession>
<comment type="function">
    <text evidence="7 14">Catalyzes the formation of sulfite from adenosine 5'-phosphosulfate (APS) using thioredoxin as an electron donor.</text>
</comment>
<dbReference type="HAMAP" id="MF_00063">
    <property type="entry name" value="CysH"/>
    <property type="match status" value="1"/>
</dbReference>
<feature type="active site" description="Nucleophile; cysteine thiosulfonate intermediate" evidence="14">
    <location>
        <position position="222"/>
    </location>
</feature>
<protein>
    <recommendedName>
        <fullName evidence="10 14">Adenosine 5'-phosphosulfate reductase</fullName>
        <shortName evidence="14">APS reductase</shortName>
        <ecNumber evidence="9 14">1.8.4.10</ecNumber>
    </recommendedName>
    <alternativeName>
        <fullName evidence="12 14">5'-adenylylsulfate reductase</fullName>
    </alternativeName>
    <alternativeName>
        <fullName evidence="11 14">Thioredoxin-dependent 5'-adenylylsulfate reductase</fullName>
    </alternativeName>
</protein>
<name>A0A550JJ61_9BACT</name>